<dbReference type="Proteomes" id="UP001597178">
    <property type="component" value="Unassembled WGS sequence"/>
</dbReference>
<dbReference type="EMBL" id="JBHTNH010000006">
    <property type="protein sequence ID" value="MFD1361038.1"/>
    <property type="molecule type" value="Genomic_DNA"/>
</dbReference>
<organism evidence="1 2">
    <name type="scientific">Lentibacillus salinarum</name>
    <dbReference type="NCBI Taxonomy" id="446820"/>
    <lineage>
        <taxon>Bacteria</taxon>
        <taxon>Bacillati</taxon>
        <taxon>Bacillota</taxon>
        <taxon>Bacilli</taxon>
        <taxon>Bacillales</taxon>
        <taxon>Bacillaceae</taxon>
        <taxon>Lentibacillus</taxon>
    </lineage>
</organism>
<dbReference type="Pfam" id="PF14276">
    <property type="entry name" value="DUF4363"/>
    <property type="match status" value="1"/>
</dbReference>
<dbReference type="InterPro" id="IPR025373">
    <property type="entry name" value="DUF4363"/>
</dbReference>
<sequence length="114" mass="13305">MKILRLGMIFIGLFILFGCSTETIQQLPISETATDIEYLVNEGQWKQAKEGASQIRSLYKDNEWRYQLMGDKTEYSNLDEEISKLQVSIEEKDTEEAKRSIAGIKHYIESLYFR</sequence>
<comment type="caution">
    <text evidence="1">The sequence shown here is derived from an EMBL/GenBank/DDBJ whole genome shotgun (WGS) entry which is preliminary data.</text>
</comment>
<name>A0ABW3ZS66_9BACI</name>
<reference evidence="2" key="1">
    <citation type="journal article" date="2019" name="Int. J. Syst. Evol. Microbiol.">
        <title>The Global Catalogue of Microorganisms (GCM) 10K type strain sequencing project: providing services to taxonomists for standard genome sequencing and annotation.</title>
        <authorList>
            <consortium name="The Broad Institute Genomics Platform"/>
            <consortium name="The Broad Institute Genome Sequencing Center for Infectious Disease"/>
            <person name="Wu L."/>
            <person name="Ma J."/>
        </authorList>
    </citation>
    <scope>NUCLEOTIDE SEQUENCE [LARGE SCALE GENOMIC DNA]</scope>
    <source>
        <strain evidence="2">CCUG 54822</strain>
    </source>
</reference>
<accession>A0ABW3ZS66</accession>
<keyword evidence="2" id="KW-1185">Reference proteome</keyword>
<evidence type="ECO:0000313" key="2">
    <source>
        <dbReference type="Proteomes" id="UP001597178"/>
    </source>
</evidence>
<proteinExistence type="predicted"/>
<dbReference type="RefSeq" id="WP_382398228.1">
    <property type="nucleotide sequence ID" value="NZ_JBHTNH010000006.1"/>
</dbReference>
<gene>
    <name evidence="1" type="ORF">ACFQ4A_05060</name>
</gene>
<evidence type="ECO:0000313" key="1">
    <source>
        <dbReference type="EMBL" id="MFD1361038.1"/>
    </source>
</evidence>
<protein>
    <submittedName>
        <fullName evidence="1">DUF4363 family protein</fullName>
    </submittedName>
</protein>
<dbReference type="PROSITE" id="PS51257">
    <property type="entry name" value="PROKAR_LIPOPROTEIN"/>
    <property type="match status" value="1"/>
</dbReference>